<accession>A0A0R3MRW9</accession>
<dbReference type="OrthoDB" id="9884085at2"/>
<evidence type="ECO:0000313" key="2">
    <source>
        <dbReference type="Proteomes" id="UP000051660"/>
    </source>
</evidence>
<organism evidence="1 2">
    <name type="scientific">Bradyrhizobium lablabi</name>
    <dbReference type="NCBI Taxonomy" id="722472"/>
    <lineage>
        <taxon>Bacteria</taxon>
        <taxon>Pseudomonadati</taxon>
        <taxon>Pseudomonadota</taxon>
        <taxon>Alphaproteobacteria</taxon>
        <taxon>Hyphomicrobiales</taxon>
        <taxon>Nitrobacteraceae</taxon>
        <taxon>Bradyrhizobium</taxon>
    </lineage>
</organism>
<name>A0A0R3MRW9_9BRAD</name>
<proteinExistence type="predicted"/>
<protein>
    <submittedName>
        <fullName evidence="1">Uncharacterized protein</fullName>
    </submittedName>
</protein>
<dbReference type="EMBL" id="LLYB01000072">
    <property type="protein sequence ID" value="KRR22635.1"/>
    <property type="molecule type" value="Genomic_DNA"/>
</dbReference>
<dbReference type="RefSeq" id="WP_057859451.1">
    <property type="nucleotide sequence ID" value="NZ_LLYB01000072.1"/>
</dbReference>
<evidence type="ECO:0000313" key="1">
    <source>
        <dbReference type="EMBL" id="KRR22635.1"/>
    </source>
</evidence>
<sequence length="166" mass="18037">MTIPGPTAPPPAPPQMPTNAADAATRLNELKSDAGWRDRYLGGGITEQREITALQEIINKGDNPDVDKAMAGLLDDAPVQRSGHMQMIGVAQMLREAGVRDEVIRETLTGKAVTQAEYDAVARLKAERLRDHAWTKEFLAGNGEHKRAMTLMNIVLSSPIKKEVAA</sequence>
<comment type="caution">
    <text evidence="1">The sequence shown here is derived from an EMBL/GenBank/DDBJ whole genome shotgun (WGS) entry which is preliminary data.</text>
</comment>
<dbReference type="AlphaFoldDB" id="A0A0R3MRW9"/>
<reference evidence="1 2" key="1">
    <citation type="submission" date="2014-03" db="EMBL/GenBank/DDBJ databases">
        <title>Bradyrhizobium valentinum sp. nov., isolated from effective nodules of Lupinus mariae-josephae, a lupine endemic of basic-lime soils in Eastern Spain.</title>
        <authorList>
            <person name="Duran D."/>
            <person name="Rey L."/>
            <person name="Navarro A."/>
            <person name="Busquets A."/>
            <person name="Imperial J."/>
            <person name="Ruiz-Argueso T."/>
        </authorList>
    </citation>
    <scope>NUCLEOTIDE SEQUENCE [LARGE SCALE GENOMIC DNA]</scope>
    <source>
        <strain evidence="1 2">CCBAU 23086</strain>
    </source>
</reference>
<dbReference type="Proteomes" id="UP000051660">
    <property type="component" value="Unassembled WGS sequence"/>
</dbReference>
<gene>
    <name evidence="1" type="ORF">CQ14_30985</name>
</gene>